<name>A0A366HSE7_9BACT</name>
<evidence type="ECO:0000313" key="2">
    <source>
        <dbReference type="Proteomes" id="UP000253426"/>
    </source>
</evidence>
<gene>
    <name evidence="1" type="ORF">DES53_102993</name>
</gene>
<evidence type="ECO:0000313" key="1">
    <source>
        <dbReference type="EMBL" id="RBP46601.1"/>
    </source>
</evidence>
<proteinExistence type="predicted"/>
<dbReference type="RefSeq" id="WP_113958101.1">
    <property type="nucleotide sequence ID" value="NZ_QNRR01000002.1"/>
</dbReference>
<protein>
    <submittedName>
        <fullName evidence="1">Uncharacterized protein</fullName>
    </submittedName>
</protein>
<accession>A0A366HSE7</accession>
<dbReference type="AlphaFoldDB" id="A0A366HSE7"/>
<organism evidence="1 2">
    <name type="scientific">Roseimicrobium gellanilyticum</name>
    <dbReference type="NCBI Taxonomy" id="748857"/>
    <lineage>
        <taxon>Bacteria</taxon>
        <taxon>Pseudomonadati</taxon>
        <taxon>Verrucomicrobiota</taxon>
        <taxon>Verrucomicrobiia</taxon>
        <taxon>Verrucomicrobiales</taxon>
        <taxon>Verrucomicrobiaceae</taxon>
        <taxon>Roseimicrobium</taxon>
    </lineage>
</organism>
<sequence>MLDQNVGDIDLDQAKWRVRHVEGLLRHHRTKRSRPNFAWHVDKLELIDRLSHAHVHLEKELRSLHTHSGLGASTTPLPAL</sequence>
<keyword evidence="2" id="KW-1185">Reference proteome</keyword>
<reference evidence="1 2" key="1">
    <citation type="submission" date="2018-06" db="EMBL/GenBank/DDBJ databases">
        <title>Genomic Encyclopedia of Type Strains, Phase IV (KMG-IV): sequencing the most valuable type-strain genomes for metagenomic binning, comparative biology and taxonomic classification.</title>
        <authorList>
            <person name="Goeker M."/>
        </authorList>
    </citation>
    <scope>NUCLEOTIDE SEQUENCE [LARGE SCALE GENOMIC DNA]</scope>
    <source>
        <strain evidence="1 2">DSM 25532</strain>
    </source>
</reference>
<dbReference type="Proteomes" id="UP000253426">
    <property type="component" value="Unassembled WGS sequence"/>
</dbReference>
<dbReference type="EMBL" id="QNRR01000002">
    <property type="protein sequence ID" value="RBP46601.1"/>
    <property type="molecule type" value="Genomic_DNA"/>
</dbReference>
<comment type="caution">
    <text evidence="1">The sequence shown here is derived from an EMBL/GenBank/DDBJ whole genome shotgun (WGS) entry which is preliminary data.</text>
</comment>